<dbReference type="EMBL" id="MLAK01000569">
    <property type="protein sequence ID" value="OHT12200.1"/>
    <property type="molecule type" value="Genomic_DNA"/>
</dbReference>
<accession>A0A1J4KMS8</accession>
<keyword evidence="2" id="KW-1185">Reference proteome</keyword>
<reference evidence="1" key="1">
    <citation type="submission" date="2016-10" db="EMBL/GenBank/DDBJ databases">
        <authorList>
            <person name="Benchimol M."/>
            <person name="Almeida L.G."/>
            <person name="Vasconcelos A.T."/>
            <person name="Perreira-Neves A."/>
            <person name="Rosa I.A."/>
            <person name="Tasca T."/>
            <person name="Bogo M.R."/>
            <person name="de Souza W."/>
        </authorList>
    </citation>
    <scope>NUCLEOTIDE SEQUENCE [LARGE SCALE GENOMIC DNA]</scope>
    <source>
        <strain evidence="1">K</strain>
    </source>
</reference>
<protein>
    <submittedName>
        <fullName evidence="1">Uncharacterized protein</fullName>
    </submittedName>
</protein>
<proteinExistence type="predicted"/>
<organism evidence="1 2">
    <name type="scientific">Tritrichomonas foetus</name>
    <dbReference type="NCBI Taxonomy" id="1144522"/>
    <lineage>
        <taxon>Eukaryota</taxon>
        <taxon>Metamonada</taxon>
        <taxon>Parabasalia</taxon>
        <taxon>Tritrichomonadida</taxon>
        <taxon>Tritrichomonadidae</taxon>
        <taxon>Tritrichomonas</taxon>
    </lineage>
</organism>
<dbReference type="RefSeq" id="XP_068365336.1">
    <property type="nucleotide sequence ID" value="XM_068499974.1"/>
</dbReference>
<sequence>MEDESIEELTPEIVTDMIIEQAIESLPDDLQPTVENYINEVLTRKKIPAESLLKQDK</sequence>
<gene>
    <name evidence="1" type="ORF">TRFO_18105</name>
</gene>
<dbReference type="GeneID" id="94834678"/>
<evidence type="ECO:0000313" key="1">
    <source>
        <dbReference type="EMBL" id="OHT12200.1"/>
    </source>
</evidence>
<comment type="caution">
    <text evidence="1">The sequence shown here is derived from an EMBL/GenBank/DDBJ whole genome shotgun (WGS) entry which is preliminary data.</text>
</comment>
<dbReference type="Proteomes" id="UP000179807">
    <property type="component" value="Unassembled WGS sequence"/>
</dbReference>
<evidence type="ECO:0000313" key="2">
    <source>
        <dbReference type="Proteomes" id="UP000179807"/>
    </source>
</evidence>
<name>A0A1J4KMS8_9EUKA</name>
<dbReference type="OrthoDB" id="6221744at2759"/>
<dbReference type="AlphaFoldDB" id="A0A1J4KMS8"/>
<dbReference type="VEuPathDB" id="TrichDB:TRFO_18105"/>